<dbReference type="RefSeq" id="WP_065989350.1">
    <property type="nucleotide sequence ID" value="NZ_MDEN01000063.1"/>
</dbReference>
<evidence type="ECO:0000313" key="2">
    <source>
        <dbReference type="EMBL" id="OCX19585.1"/>
    </source>
</evidence>
<proteinExistence type="predicted"/>
<sequence length="130" mass="14765">MAKTVFHAKQDGAQFYLNTESSSPNSGHRNRYRLFKTENFGRDKAGWVQIGSMAGQALISIESEAERFEACALAFSGKRPHQYQDRERIRGTPGKWEGEAFPTRVTHSRDASVAPHEQNMTRQEEGHGRR</sequence>
<feature type="region of interest" description="Disordered" evidence="1">
    <location>
        <begin position="79"/>
        <end position="130"/>
    </location>
</feature>
<evidence type="ECO:0000256" key="1">
    <source>
        <dbReference type="SAM" id="MobiDB-lite"/>
    </source>
</evidence>
<accession>A0A1C2DY31</accession>
<dbReference type="OrthoDB" id="6882524at2"/>
<dbReference type="AlphaFoldDB" id="A0A1C2DY31"/>
<comment type="caution">
    <text evidence="2">The sequence shown here is derived from an EMBL/GenBank/DDBJ whole genome shotgun (WGS) entry which is preliminary data.</text>
</comment>
<gene>
    <name evidence="2" type="ORF">BBI10_14400</name>
</gene>
<name>A0A1C2DY31_9PSED</name>
<dbReference type="Proteomes" id="UP000095143">
    <property type="component" value="Unassembled WGS sequence"/>
</dbReference>
<organism evidence="2 3">
    <name type="scientific">Pseudomonas graminis</name>
    <dbReference type="NCBI Taxonomy" id="158627"/>
    <lineage>
        <taxon>Bacteria</taxon>
        <taxon>Pseudomonadati</taxon>
        <taxon>Pseudomonadota</taxon>
        <taxon>Gammaproteobacteria</taxon>
        <taxon>Pseudomonadales</taxon>
        <taxon>Pseudomonadaceae</taxon>
        <taxon>Pseudomonas</taxon>
    </lineage>
</organism>
<protein>
    <submittedName>
        <fullName evidence="2">Uncharacterized protein</fullName>
    </submittedName>
</protein>
<evidence type="ECO:0000313" key="3">
    <source>
        <dbReference type="Proteomes" id="UP000095143"/>
    </source>
</evidence>
<dbReference type="EMBL" id="MDEN01000063">
    <property type="protein sequence ID" value="OCX19585.1"/>
    <property type="molecule type" value="Genomic_DNA"/>
</dbReference>
<reference evidence="2 3" key="1">
    <citation type="submission" date="2016-08" db="EMBL/GenBank/DDBJ databases">
        <title>Whole genome sequence of Pseudomonas graminis strain UASWS1507, a potential biological control agent for agriculture.</title>
        <authorList>
            <person name="Crovadore J."/>
            <person name="Calmin G."/>
            <person name="Chablais R."/>
            <person name="Cochard B."/>
            <person name="Lefort F."/>
        </authorList>
    </citation>
    <scope>NUCLEOTIDE SEQUENCE [LARGE SCALE GENOMIC DNA]</scope>
    <source>
        <strain evidence="2 3">UASWS1507</strain>
    </source>
</reference>